<protein>
    <submittedName>
        <fullName evidence="1">Uncharacterized protein</fullName>
    </submittedName>
</protein>
<organism evidence="1 2">
    <name type="scientific">Lentinula aff. lateritia</name>
    <dbReference type="NCBI Taxonomy" id="2804960"/>
    <lineage>
        <taxon>Eukaryota</taxon>
        <taxon>Fungi</taxon>
        <taxon>Dikarya</taxon>
        <taxon>Basidiomycota</taxon>
        <taxon>Agaricomycotina</taxon>
        <taxon>Agaricomycetes</taxon>
        <taxon>Agaricomycetidae</taxon>
        <taxon>Agaricales</taxon>
        <taxon>Marasmiineae</taxon>
        <taxon>Omphalotaceae</taxon>
        <taxon>Lentinula</taxon>
    </lineage>
</organism>
<sequence>MSAISIENHSSSPGSLVATHAKHGLDASAHQTPHVSNRTDAGRKMPTQQLTETTGTQNHTMSTTDSDMSLLEDEGRHNEGTSVNDPFMTNPRPHTRYNPREDPQNMSMHATQRVNTKDHGRTNNLFPTTPPSPTITR</sequence>
<evidence type="ECO:0000313" key="2">
    <source>
        <dbReference type="Proteomes" id="UP001163835"/>
    </source>
</evidence>
<comment type="caution">
    <text evidence="1">The sequence shown here is derived from an EMBL/GenBank/DDBJ whole genome shotgun (WGS) entry which is preliminary data.</text>
</comment>
<proteinExistence type="predicted"/>
<accession>A0ACC1TUS3</accession>
<evidence type="ECO:0000313" key="1">
    <source>
        <dbReference type="EMBL" id="KAJ3808474.1"/>
    </source>
</evidence>
<gene>
    <name evidence="1" type="ORF">F5876DRAFT_78710</name>
</gene>
<dbReference type="EMBL" id="MU795220">
    <property type="protein sequence ID" value="KAJ3808474.1"/>
    <property type="molecule type" value="Genomic_DNA"/>
</dbReference>
<dbReference type="Proteomes" id="UP001163835">
    <property type="component" value="Unassembled WGS sequence"/>
</dbReference>
<name>A0ACC1TUS3_9AGAR</name>
<keyword evidence="2" id="KW-1185">Reference proteome</keyword>
<reference evidence="1" key="1">
    <citation type="submission" date="2022-09" db="EMBL/GenBank/DDBJ databases">
        <title>A Global Phylogenomic Analysis of the Shiitake Genus Lentinula.</title>
        <authorList>
            <consortium name="DOE Joint Genome Institute"/>
            <person name="Sierra-Patev S."/>
            <person name="Min B."/>
            <person name="Naranjo-Ortiz M."/>
            <person name="Looney B."/>
            <person name="Konkel Z."/>
            <person name="Slot J.C."/>
            <person name="Sakamoto Y."/>
            <person name="Steenwyk J.L."/>
            <person name="Rokas A."/>
            <person name="Carro J."/>
            <person name="Camarero S."/>
            <person name="Ferreira P."/>
            <person name="Molpeceres G."/>
            <person name="Ruiz-Duenas F.J."/>
            <person name="Serrano A."/>
            <person name="Henrissat B."/>
            <person name="Drula E."/>
            <person name="Hughes K.W."/>
            <person name="Mata J.L."/>
            <person name="Ishikawa N.K."/>
            <person name="Vargas-Isla R."/>
            <person name="Ushijima S."/>
            <person name="Smith C.A."/>
            <person name="Ahrendt S."/>
            <person name="Andreopoulos W."/>
            <person name="He G."/>
            <person name="Labutti K."/>
            <person name="Lipzen A."/>
            <person name="Ng V."/>
            <person name="Riley R."/>
            <person name="Sandor L."/>
            <person name="Barry K."/>
            <person name="Martinez A.T."/>
            <person name="Xiao Y."/>
            <person name="Gibbons J.G."/>
            <person name="Terashima K."/>
            <person name="Grigoriev I.V."/>
            <person name="Hibbett D.S."/>
        </authorList>
    </citation>
    <scope>NUCLEOTIDE SEQUENCE</scope>
    <source>
        <strain evidence="1">TMI1499</strain>
    </source>
</reference>